<dbReference type="Proteomes" id="UP001372338">
    <property type="component" value="Unassembled WGS sequence"/>
</dbReference>
<comment type="subcellular location">
    <subcellularLocation>
        <location evidence="1">Cell membrane</location>
        <topology evidence="1">Single-pass membrane protein</topology>
    </subcellularLocation>
    <subcellularLocation>
        <location evidence="2">Endoplasmic reticulum membrane</location>
    </subcellularLocation>
</comment>
<dbReference type="EMBL" id="JAYWIO010000001">
    <property type="protein sequence ID" value="KAK7290887.1"/>
    <property type="molecule type" value="Genomic_DNA"/>
</dbReference>
<organism evidence="13 14">
    <name type="scientific">Crotalaria pallida</name>
    <name type="common">Smooth rattlebox</name>
    <name type="synonym">Crotalaria striata</name>
    <dbReference type="NCBI Taxonomy" id="3830"/>
    <lineage>
        <taxon>Eukaryota</taxon>
        <taxon>Viridiplantae</taxon>
        <taxon>Streptophyta</taxon>
        <taxon>Embryophyta</taxon>
        <taxon>Tracheophyta</taxon>
        <taxon>Spermatophyta</taxon>
        <taxon>Magnoliopsida</taxon>
        <taxon>eudicotyledons</taxon>
        <taxon>Gunneridae</taxon>
        <taxon>Pentapetalae</taxon>
        <taxon>rosids</taxon>
        <taxon>fabids</taxon>
        <taxon>Fabales</taxon>
        <taxon>Fabaceae</taxon>
        <taxon>Papilionoideae</taxon>
        <taxon>50 kb inversion clade</taxon>
        <taxon>genistoids sensu lato</taxon>
        <taxon>core genistoids</taxon>
        <taxon>Crotalarieae</taxon>
        <taxon>Crotalaria</taxon>
    </lineage>
</organism>
<evidence type="ECO:0000256" key="9">
    <source>
        <dbReference type="ARBA" id="ARBA00047604"/>
    </source>
</evidence>
<comment type="caution">
    <text evidence="13">The sequence shown here is derived from an EMBL/GenBank/DDBJ whole genome shotgun (WGS) entry which is preliminary data.</text>
</comment>
<evidence type="ECO:0000259" key="12">
    <source>
        <dbReference type="Pfam" id="PF06974"/>
    </source>
</evidence>
<evidence type="ECO:0000256" key="10">
    <source>
        <dbReference type="ARBA" id="ARBA00048109"/>
    </source>
</evidence>
<keyword evidence="5" id="KW-0808">Transferase</keyword>
<comment type="similarity">
    <text evidence="8">In the N-terminal section; belongs to the long-chain O-acyltransferase family.</text>
</comment>
<feature type="domain" description="O-acyltransferase WSD1-like N-terminal" evidence="11">
    <location>
        <begin position="72"/>
        <end position="254"/>
    </location>
</feature>
<dbReference type="GO" id="GO:0019432">
    <property type="term" value="P:triglyceride biosynthetic process"/>
    <property type="evidence" value="ECO:0007669"/>
    <property type="project" value="TreeGrafter"/>
</dbReference>
<dbReference type="PANTHER" id="PTHR31650">
    <property type="entry name" value="O-ACYLTRANSFERASE (WSD1-LIKE) FAMILY PROTEIN"/>
    <property type="match status" value="1"/>
</dbReference>
<gene>
    <name evidence="13" type="ORF">RIF29_05653</name>
</gene>
<dbReference type="Pfam" id="PF06974">
    <property type="entry name" value="WS_DGAT_C"/>
    <property type="match status" value="1"/>
</dbReference>
<evidence type="ECO:0000256" key="5">
    <source>
        <dbReference type="ARBA" id="ARBA00022679"/>
    </source>
</evidence>
<evidence type="ECO:0008006" key="15">
    <source>
        <dbReference type="Google" id="ProtNLM"/>
    </source>
</evidence>
<dbReference type="AlphaFoldDB" id="A0AAN9J2J4"/>
<evidence type="ECO:0000256" key="3">
    <source>
        <dbReference type="ARBA" id="ARBA00004771"/>
    </source>
</evidence>
<keyword evidence="7" id="KW-0012">Acyltransferase</keyword>
<evidence type="ECO:0000256" key="7">
    <source>
        <dbReference type="ARBA" id="ARBA00023315"/>
    </source>
</evidence>
<evidence type="ECO:0000313" key="13">
    <source>
        <dbReference type="EMBL" id="KAK7290887.1"/>
    </source>
</evidence>
<evidence type="ECO:0000256" key="1">
    <source>
        <dbReference type="ARBA" id="ARBA00004162"/>
    </source>
</evidence>
<dbReference type="InterPro" id="IPR004255">
    <property type="entry name" value="O-acyltransferase_WSD1_N"/>
</dbReference>
<accession>A0AAN9J2J4</accession>
<keyword evidence="6" id="KW-0256">Endoplasmic reticulum</keyword>
<evidence type="ECO:0000259" key="11">
    <source>
        <dbReference type="Pfam" id="PF03007"/>
    </source>
</evidence>
<name>A0AAN9J2J4_CROPI</name>
<reference evidence="13 14" key="1">
    <citation type="submission" date="2024-01" db="EMBL/GenBank/DDBJ databases">
        <title>The genomes of 5 underutilized Papilionoideae crops provide insights into root nodulation and disease resistanc.</title>
        <authorList>
            <person name="Yuan L."/>
        </authorList>
    </citation>
    <scope>NUCLEOTIDE SEQUENCE [LARGE SCALE GENOMIC DNA]</scope>
    <source>
        <strain evidence="13">ZHUSHIDOU_FW_LH</strain>
        <tissue evidence="13">Leaf</tissue>
    </source>
</reference>
<comment type="pathway">
    <text evidence="4">Lipid metabolism.</text>
</comment>
<comment type="catalytic activity">
    <reaction evidence="9">
        <text>a long chain fatty alcohol + a fatty acyl-CoA = a long-chain alcohol wax ester + CoA</text>
        <dbReference type="Rhea" id="RHEA:38443"/>
        <dbReference type="ChEBI" id="CHEBI:17135"/>
        <dbReference type="ChEBI" id="CHEBI:57287"/>
        <dbReference type="ChEBI" id="CHEBI:77636"/>
        <dbReference type="ChEBI" id="CHEBI:235323"/>
        <dbReference type="EC" id="2.3.1.75"/>
    </reaction>
</comment>
<dbReference type="GO" id="GO:0005789">
    <property type="term" value="C:endoplasmic reticulum membrane"/>
    <property type="evidence" value="ECO:0007669"/>
    <property type="project" value="UniProtKB-SubCell"/>
</dbReference>
<dbReference type="InterPro" id="IPR009721">
    <property type="entry name" value="O-acyltransferase_WSD1_C"/>
</dbReference>
<comment type="catalytic activity">
    <reaction evidence="10">
        <text>an acyl-CoA + a 1,2-diacyl-sn-glycerol = a triacyl-sn-glycerol + CoA</text>
        <dbReference type="Rhea" id="RHEA:10868"/>
        <dbReference type="ChEBI" id="CHEBI:17815"/>
        <dbReference type="ChEBI" id="CHEBI:57287"/>
        <dbReference type="ChEBI" id="CHEBI:58342"/>
        <dbReference type="ChEBI" id="CHEBI:64615"/>
        <dbReference type="EC" id="2.3.1.20"/>
    </reaction>
</comment>
<dbReference type="InterPro" id="IPR045034">
    <property type="entry name" value="O-acyltransferase_WSD1-like"/>
</dbReference>
<dbReference type="GO" id="GO:0004144">
    <property type="term" value="F:diacylglycerol O-acyltransferase activity"/>
    <property type="evidence" value="ECO:0007669"/>
    <property type="project" value="UniProtKB-EC"/>
</dbReference>
<evidence type="ECO:0000313" key="14">
    <source>
        <dbReference type="Proteomes" id="UP001372338"/>
    </source>
</evidence>
<sequence length="463" mass="52018">MNDFEEDITMPVSPMGQYFKSSVLSVSIISVLEFESPLDDSQAMALIKDVFLPINTRFSSIMIEDKNGIKRWKQVEMNINEHVKFPIFPTDTSLKFYDEYLDEYMTKISMETFPQDKPLWEMHMIKYPTCNAAGTVIFKLHHSLGDGYSLMGALFACLQRADDCSLPMNFPSSRAVESKGISSKLSQAVSLIFGSVFDFGWSLLKGNVIEDDQTPLRSGYEDVELRPITISNVTVSLDSIKEVKDKLKVSTNDVLVGIVFLGIRLYMEKMDNKSSKAETTALVLLNTRNIRGYKSVKDMLDTNSEAPWGNRLAFLHIPIPKLSNTSSWNPLEFVLKASKFIKRQRFSLAVPLMGLFLDLVKKIKGPEGAARYVYKTLKNSSLTISHMIGPVEQVALANNSIKSLYFMNVGLPQSLAITITSYMGYSRVSIGAEKGFIDGHQFKSCLENSFEVILKAARHAHCH</sequence>
<evidence type="ECO:0000256" key="8">
    <source>
        <dbReference type="ARBA" id="ARBA00024360"/>
    </source>
</evidence>
<dbReference type="PANTHER" id="PTHR31650:SF34">
    <property type="entry name" value="O-ACYLTRANSFERASE WSD1-LIKE ISOFORM X1"/>
    <property type="match status" value="1"/>
</dbReference>
<dbReference type="GO" id="GO:0047196">
    <property type="term" value="F:long-chain-alcohol O-fatty-acyltransferase activity"/>
    <property type="evidence" value="ECO:0007669"/>
    <property type="project" value="UniProtKB-EC"/>
</dbReference>
<dbReference type="Pfam" id="PF03007">
    <property type="entry name" value="WS_DGAT_cat"/>
    <property type="match status" value="1"/>
</dbReference>
<evidence type="ECO:0000256" key="6">
    <source>
        <dbReference type="ARBA" id="ARBA00022824"/>
    </source>
</evidence>
<comment type="pathway">
    <text evidence="3">Glycerolipid metabolism; triacylglycerol biosynthesis.</text>
</comment>
<dbReference type="GO" id="GO:0005886">
    <property type="term" value="C:plasma membrane"/>
    <property type="evidence" value="ECO:0007669"/>
    <property type="project" value="UniProtKB-SubCell"/>
</dbReference>
<evidence type="ECO:0000256" key="4">
    <source>
        <dbReference type="ARBA" id="ARBA00005189"/>
    </source>
</evidence>
<feature type="domain" description="O-acyltransferase WSD1 C-terminal" evidence="12">
    <location>
        <begin position="308"/>
        <end position="453"/>
    </location>
</feature>
<protein>
    <recommendedName>
        <fullName evidence="15">Diacylglycerol O-acyltransferase</fullName>
    </recommendedName>
</protein>
<evidence type="ECO:0000256" key="2">
    <source>
        <dbReference type="ARBA" id="ARBA00004586"/>
    </source>
</evidence>
<proteinExistence type="inferred from homology"/>
<keyword evidence="14" id="KW-1185">Reference proteome</keyword>